<feature type="domain" description="N-terminal Ras-GEF" evidence="8">
    <location>
        <begin position="759"/>
        <end position="890"/>
    </location>
</feature>
<evidence type="ECO:0000256" key="1">
    <source>
        <dbReference type="ARBA" id="ARBA00022443"/>
    </source>
</evidence>
<feature type="compositionally biased region" description="Low complexity" evidence="5">
    <location>
        <begin position="49"/>
        <end position="75"/>
    </location>
</feature>
<dbReference type="Gene3D" id="2.30.30.40">
    <property type="entry name" value="SH3 Domains"/>
    <property type="match status" value="1"/>
</dbReference>
<feature type="region of interest" description="Disordered" evidence="5">
    <location>
        <begin position="657"/>
        <end position="680"/>
    </location>
</feature>
<protein>
    <submittedName>
        <fullName evidence="9">Ras GEF</fullName>
    </submittedName>
</protein>
<dbReference type="GO" id="GO:0007265">
    <property type="term" value="P:Ras protein signal transduction"/>
    <property type="evidence" value="ECO:0007669"/>
    <property type="project" value="TreeGrafter"/>
</dbReference>
<dbReference type="Proteomes" id="UP000054007">
    <property type="component" value="Unassembled WGS sequence"/>
</dbReference>
<feature type="compositionally biased region" description="Polar residues" evidence="5">
    <location>
        <begin position="1192"/>
        <end position="1208"/>
    </location>
</feature>
<feature type="compositionally biased region" description="Pro residues" evidence="5">
    <location>
        <begin position="1212"/>
        <end position="1221"/>
    </location>
</feature>
<feature type="domain" description="SH3" evidence="6">
    <location>
        <begin position="100"/>
        <end position="161"/>
    </location>
</feature>
<dbReference type="Pfam" id="PF07653">
    <property type="entry name" value="SH3_2"/>
    <property type="match status" value="1"/>
</dbReference>
<evidence type="ECO:0000259" key="6">
    <source>
        <dbReference type="PROSITE" id="PS50002"/>
    </source>
</evidence>
<dbReference type="Pfam" id="PF00617">
    <property type="entry name" value="RasGEF"/>
    <property type="match status" value="1"/>
</dbReference>
<dbReference type="PROSITE" id="PS50212">
    <property type="entry name" value="RASGEF_NTER"/>
    <property type="match status" value="1"/>
</dbReference>
<evidence type="ECO:0000256" key="2">
    <source>
        <dbReference type="ARBA" id="ARBA00022658"/>
    </source>
</evidence>
<dbReference type="GO" id="GO:0005085">
    <property type="term" value="F:guanyl-nucleotide exchange factor activity"/>
    <property type="evidence" value="ECO:0007669"/>
    <property type="project" value="UniProtKB-KW"/>
</dbReference>
<feature type="compositionally biased region" description="Polar residues" evidence="5">
    <location>
        <begin position="395"/>
        <end position="410"/>
    </location>
</feature>
<dbReference type="AlphaFoldDB" id="A0A0D7ATX5"/>
<evidence type="ECO:0000256" key="4">
    <source>
        <dbReference type="PROSITE-ProRule" id="PRU00192"/>
    </source>
</evidence>
<keyword evidence="10" id="KW-1185">Reference proteome</keyword>
<name>A0A0D7ATX5_9AGAR</name>
<dbReference type="InterPro" id="IPR001452">
    <property type="entry name" value="SH3_domain"/>
</dbReference>
<dbReference type="SMART" id="SM00326">
    <property type="entry name" value="SH3"/>
    <property type="match status" value="1"/>
</dbReference>
<keyword evidence="1 4" id="KW-0728">SH3 domain</keyword>
<dbReference type="InterPro" id="IPR001895">
    <property type="entry name" value="RASGEF_cat_dom"/>
</dbReference>
<dbReference type="Pfam" id="PF00618">
    <property type="entry name" value="RasGEF_N"/>
    <property type="match status" value="1"/>
</dbReference>
<feature type="region of interest" description="Disordered" evidence="5">
    <location>
        <begin position="175"/>
        <end position="200"/>
    </location>
</feature>
<dbReference type="SUPFAM" id="SSF48366">
    <property type="entry name" value="Ras GEF"/>
    <property type="match status" value="1"/>
</dbReference>
<evidence type="ECO:0000313" key="10">
    <source>
        <dbReference type="Proteomes" id="UP000054007"/>
    </source>
</evidence>
<evidence type="ECO:0000256" key="5">
    <source>
        <dbReference type="SAM" id="MobiDB-lite"/>
    </source>
</evidence>
<dbReference type="GO" id="GO:0005886">
    <property type="term" value="C:plasma membrane"/>
    <property type="evidence" value="ECO:0007669"/>
    <property type="project" value="TreeGrafter"/>
</dbReference>
<feature type="domain" description="Ras-GEF" evidence="7">
    <location>
        <begin position="948"/>
        <end position="1186"/>
    </location>
</feature>
<evidence type="ECO:0000259" key="7">
    <source>
        <dbReference type="PROSITE" id="PS50009"/>
    </source>
</evidence>
<dbReference type="SMART" id="SM00229">
    <property type="entry name" value="RasGEFN"/>
    <property type="match status" value="1"/>
</dbReference>
<dbReference type="CDD" id="cd11883">
    <property type="entry name" value="SH3_Sdc25"/>
    <property type="match status" value="1"/>
</dbReference>
<dbReference type="PROSITE" id="PS50009">
    <property type="entry name" value="RASGEF_CAT"/>
    <property type="match status" value="1"/>
</dbReference>
<dbReference type="PROSITE" id="PS50002">
    <property type="entry name" value="SH3"/>
    <property type="match status" value="1"/>
</dbReference>
<keyword evidence="2 3" id="KW-0344">Guanine-nucleotide releasing factor</keyword>
<evidence type="ECO:0000259" key="8">
    <source>
        <dbReference type="PROSITE" id="PS50212"/>
    </source>
</evidence>
<feature type="region of interest" description="Disordered" evidence="5">
    <location>
        <begin position="390"/>
        <end position="461"/>
    </location>
</feature>
<dbReference type="SMART" id="SM00147">
    <property type="entry name" value="RasGEF"/>
    <property type="match status" value="1"/>
</dbReference>
<organism evidence="9 10">
    <name type="scientific">Cylindrobasidium torrendii FP15055 ss-10</name>
    <dbReference type="NCBI Taxonomy" id="1314674"/>
    <lineage>
        <taxon>Eukaryota</taxon>
        <taxon>Fungi</taxon>
        <taxon>Dikarya</taxon>
        <taxon>Basidiomycota</taxon>
        <taxon>Agaricomycotina</taxon>
        <taxon>Agaricomycetes</taxon>
        <taxon>Agaricomycetidae</taxon>
        <taxon>Agaricales</taxon>
        <taxon>Marasmiineae</taxon>
        <taxon>Physalacriaceae</taxon>
        <taxon>Cylindrobasidium</taxon>
    </lineage>
</organism>
<dbReference type="PANTHER" id="PTHR23113:SF354">
    <property type="entry name" value="BUD SITE SELECTION PROTEIN 5"/>
    <property type="match status" value="1"/>
</dbReference>
<dbReference type="CDD" id="cd06224">
    <property type="entry name" value="REM"/>
    <property type="match status" value="1"/>
</dbReference>
<feature type="region of interest" description="Disordered" evidence="5">
    <location>
        <begin position="342"/>
        <end position="364"/>
    </location>
</feature>
<accession>A0A0D7ATX5</accession>
<dbReference type="InterPro" id="IPR036964">
    <property type="entry name" value="RASGEF_cat_dom_sf"/>
</dbReference>
<dbReference type="Gene3D" id="1.10.840.10">
    <property type="entry name" value="Ras guanine-nucleotide exchange factors catalytic domain"/>
    <property type="match status" value="1"/>
</dbReference>
<dbReference type="SUPFAM" id="SSF50044">
    <property type="entry name" value="SH3-domain"/>
    <property type="match status" value="1"/>
</dbReference>
<reference evidence="9 10" key="1">
    <citation type="journal article" date="2015" name="Fungal Genet. Biol.">
        <title>Evolution of novel wood decay mechanisms in Agaricales revealed by the genome sequences of Fistulina hepatica and Cylindrobasidium torrendii.</title>
        <authorList>
            <person name="Floudas D."/>
            <person name="Held B.W."/>
            <person name="Riley R."/>
            <person name="Nagy L.G."/>
            <person name="Koehler G."/>
            <person name="Ransdell A.S."/>
            <person name="Younus H."/>
            <person name="Chow J."/>
            <person name="Chiniquy J."/>
            <person name="Lipzen A."/>
            <person name="Tritt A."/>
            <person name="Sun H."/>
            <person name="Haridas S."/>
            <person name="LaButti K."/>
            <person name="Ohm R.A."/>
            <person name="Kues U."/>
            <person name="Blanchette R.A."/>
            <person name="Grigoriev I.V."/>
            <person name="Minto R.E."/>
            <person name="Hibbett D.S."/>
        </authorList>
    </citation>
    <scope>NUCLEOTIDE SEQUENCE [LARGE SCALE GENOMIC DNA]</scope>
    <source>
        <strain evidence="9 10">FP15055 ss-10</strain>
    </source>
</reference>
<dbReference type="PROSITE" id="PS00720">
    <property type="entry name" value="RASGEF"/>
    <property type="match status" value="1"/>
</dbReference>
<feature type="region of interest" description="Disordered" evidence="5">
    <location>
        <begin position="1184"/>
        <end position="1221"/>
    </location>
</feature>
<feature type="compositionally biased region" description="Low complexity" evidence="5">
    <location>
        <begin position="431"/>
        <end position="444"/>
    </location>
</feature>
<feature type="region of interest" description="Disordered" evidence="5">
    <location>
        <begin position="1"/>
        <end position="95"/>
    </location>
</feature>
<feature type="compositionally biased region" description="Polar residues" evidence="5">
    <location>
        <begin position="665"/>
        <end position="679"/>
    </location>
</feature>
<proteinExistence type="predicted"/>
<dbReference type="InterPro" id="IPR008937">
    <property type="entry name" value="Ras-like_GEF"/>
</dbReference>
<feature type="compositionally biased region" description="Polar residues" evidence="5">
    <location>
        <begin position="1"/>
        <end position="16"/>
    </location>
</feature>
<dbReference type="InterPro" id="IPR000651">
    <property type="entry name" value="Ras-like_Gua-exchang_fac_N"/>
</dbReference>
<dbReference type="CDD" id="cd00155">
    <property type="entry name" value="RasGEF"/>
    <property type="match status" value="1"/>
</dbReference>
<dbReference type="Pfam" id="PF25006">
    <property type="entry name" value="DUF7783"/>
    <property type="match status" value="1"/>
</dbReference>
<evidence type="ECO:0000313" key="9">
    <source>
        <dbReference type="EMBL" id="KIY61294.1"/>
    </source>
</evidence>
<dbReference type="InterPro" id="IPR036028">
    <property type="entry name" value="SH3-like_dom_sf"/>
</dbReference>
<gene>
    <name evidence="9" type="ORF">CYLTODRAFT_427609</name>
</gene>
<dbReference type="PANTHER" id="PTHR23113">
    <property type="entry name" value="GUANINE NUCLEOTIDE EXCHANGE FACTOR"/>
    <property type="match status" value="1"/>
</dbReference>
<sequence length="1221" mass="134961">MSSAKLSGLRVNTSMATAGPGPSSASYRSKKPSPLNPNPTYEPRGRTPSTASNASSTSLISPGYSSSGSSSRSGSATRLHSRSPSPAPKGSLDLEETMGPLTDYVLAMHDWAPQQENATCLSFKAGQVIHVLNRDTSGWWDGELEGRRGWFPSNFVNTQPEDEDEGDVTQVIPQQHHTPKPWAGDPTTPRRLPPRATTTDSDADVYCPPIMVPLLQALSLLQSAVRSNRAHHFQPSTACIISCVRSILTSTNTLQRDAPMLHQHPQLAHERRAILAVLANLVAQAKRASENDGVDIDSLEIEVDAMLRLGGQVFSQMRRFLAVAVQCGLKLPEKGALDEVIDTSTWPSDPYERRAPSPQPEIRSGVPLRQHLALYDTVPMSPIRTKSMSEMAGGTAQTAVPQQMAQSRSAGWNEPNGYPHALLRGHRHNISSVSSSTSSSSLSSLEPMPPRPTLPDGPCSASQIAESMRATHDHYLSTIAALIGHVHTYSRTSHASSTGHMYELVREVVEVVCKLLTIVEAVLTNPDVPEVRLETLRTHKDSLYHVTSSLAESVRMLTNPLPAHLTEEEERQALLKYATEALRLGSECVQAVRVALGVAPNARLYVLPTIDVEAHIQQALESRDEEDTFRYSGPVEDDTVHAQAQHAAEVTIHIERGSDSGHSAAKSTSSMGSQATTHMPKNLSPLLIGHGPVEPDLPSPSSFARTEDGTTWEGSIRSKSVEEKMIHGELPFIPGTDIIDPRSWYTAHEYGPDDVAYNKDGHLVGATLGVLVERMTPHDTVVDSAFSAVFFLTFRIFCSPRELVNALMTRWHIPRPAALPIELHDEWYGTKVLPIRMRVSNFVKTWVETYWQSDVDDPVMGELVRFVEEDIGSVFTNPAGRILELFDIRAASKDYTISPRGDRSRDPGMSINPPATVASEIPRPVLSKAVYAALRAKSFATIAITDFDPLELARQLTIMECNLYCAIQPEEIMECGQDGVKPPLNVKAVTSLSTVITGWVMESILNEPDIKKRMNLIKFFIKVADRCSTLNNYSTPRSMLAALDSSTISRLRQTWATLPQKNRLQLEAMRRVADHGRNYHEYRSKLRNTAPPAVPFLGLYLTDVTFCREGNPSHRISPLNPDKKLLNFNKYHKLARIVQDMQRFQVPYTLKAIPEVQMYLNFIFQNAQQHGDLQDLYRRSLLVEPKQPADQPPTSDMRNLFSWATRSQIPKAPMPQPTAAS</sequence>
<dbReference type="InterPro" id="IPR056685">
    <property type="entry name" value="DUF7783"/>
</dbReference>
<dbReference type="STRING" id="1314674.A0A0D7ATX5"/>
<dbReference type="InterPro" id="IPR023578">
    <property type="entry name" value="Ras_GEF_dom_sf"/>
</dbReference>
<evidence type="ECO:0000256" key="3">
    <source>
        <dbReference type="PROSITE-ProRule" id="PRU00168"/>
    </source>
</evidence>
<dbReference type="OrthoDB" id="28357at2759"/>
<dbReference type="InterPro" id="IPR019804">
    <property type="entry name" value="Ras_G-nucl-exch_fac_CS"/>
</dbReference>
<dbReference type="EMBL" id="KN880983">
    <property type="protein sequence ID" value="KIY61294.1"/>
    <property type="molecule type" value="Genomic_DNA"/>
</dbReference>
<feature type="compositionally biased region" description="Low complexity" evidence="5">
    <location>
        <begin position="186"/>
        <end position="199"/>
    </location>
</feature>
<dbReference type="Gene3D" id="1.20.870.10">
    <property type="entry name" value="Son of sevenless (SoS) protein Chain: S domain 1"/>
    <property type="match status" value="1"/>
</dbReference>